<dbReference type="InterPro" id="IPR009003">
    <property type="entry name" value="Peptidase_S1_PA"/>
</dbReference>
<dbReference type="EMBL" id="CP004025">
    <property type="protein sequence ID" value="AGC42866.1"/>
    <property type="molecule type" value="Genomic_DNA"/>
</dbReference>
<dbReference type="STRING" id="1278073.MYSTI_01526"/>
<accession>L7U250</accession>
<evidence type="ECO:0008006" key="3">
    <source>
        <dbReference type="Google" id="ProtNLM"/>
    </source>
</evidence>
<dbReference type="OrthoDB" id="104542at2"/>
<sequence>MAGRRKRTLEQIVRSLARARQRVAEDLDDLARLSRPSDNAVVFEQGSAWMHRILHKRRPELSPTNILALGLGTKVTRNKDTGRPAALVLVPRKLSSRELARQSIEPVRKYVEYGGRKLAVDVREVGAVRRQLRPGSSVGPADGLATLGAFARDRQKLVAITAMHVTGLTEFSEGDSEAPIFYSPSPMVDRASARIGQLLRGTMTDIDAAKVSVDAPQAVLPSAEARGARYLLYPSDLGTFVQMRGAMTTLATGYIQNLILDFPKEGLTGCFTVSMETQPGDSGAGILDWKGLVVGFLVGRVTVDGVDLALGTPAMRVLYKLGCTIAKR</sequence>
<reference evidence="1 2" key="1">
    <citation type="journal article" date="2013" name="Genome Announc.">
        <title>Complete genome sequence of Myxococcus stipitatus strain DSM 14675, a fruiting myxobacterium.</title>
        <authorList>
            <person name="Huntley S."/>
            <person name="Kneip S."/>
            <person name="Treuner-Lange A."/>
            <person name="Sogaard-Andersen L."/>
        </authorList>
    </citation>
    <scope>NUCLEOTIDE SEQUENCE [LARGE SCALE GENOMIC DNA]</scope>
    <source>
        <strain evidence="2">DSM 14675 / JCM 12634 / Mx s8</strain>
    </source>
</reference>
<dbReference type="HOGENOM" id="CLU_709338_0_0_7"/>
<gene>
    <name evidence="1" type="ordered locus">MYSTI_01526</name>
</gene>
<dbReference type="RefSeq" id="WP_015347128.1">
    <property type="nucleotide sequence ID" value="NC_020126.1"/>
</dbReference>
<proteinExistence type="predicted"/>
<evidence type="ECO:0000313" key="1">
    <source>
        <dbReference type="EMBL" id="AGC42866.1"/>
    </source>
</evidence>
<dbReference type="AlphaFoldDB" id="L7U250"/>
<dbReference type="eggNOG" id="COG0265">
    <property type="taxonomic scope" value="Bacteria"/>
</dbReference>
<protein>
    <recommendedName>
        <fullName evidence="3">Serine protease</fullName>
    </recommendedName>
</protein>
<name>L7U250_MYXSD</name>
<dbReference type="Proteomes" id="UP000011131">
    <property type="component" value="Chromosome"/>
</dbReference>
<evidence type="ECO:0000313" key="2">
    <source>
        <dbReference type="Proteomes" id="UP000011131"/>
    </source>
</evidence>
<dbReference type="KEGG" id="msd:MYSTI_01526"/>
<keyword evidence="2" id="KW-1185">Reference proteome</keyword>
<organism evidence="1 2">
    <name type="scientific">Myxococcus stipitatus (strain DSM 14675 / JCM 12634 / Mx s8)</name>
    <dbReference type="NCBI Taxonomy" id="1278073"/>
    <lineage>
        <taxon>Bacteria</taxon>
        <taxon>Pseudomonadati</taxon>
        <taxon>Myxococcota</taxon>
        <taxon>Myxococcia</taxon>
        <taxon>Myxococcales</taxon>
        <taxon>Cystobacterineae</taxon>
        <taxon>Myxococcaceae</taxon>
        <taxon>Myxococcus</taxon>
    </lineage>
</organism>
<dbReference type="SUPFAM" id="SSF50494">
    <property type="entry name" value="Trypsin-like serine proteases"/>
    <property type="match status" value="1"/>
</dbReference>